<keyword evidence="9" id="KW-1185">Reference proteome</keyword>
<dbReference type="SUPFAM" id="SSF48264">
    <property type="entry name" value="Cytochrome P450"/>
    <property type="match status" value="1"/>
</dbReference>
<dbReference type="InterPro" id="IPR050121">
    <property type="entry name" value="Cytochrome_P450_monoxygenase"/>
</dbReference>
<evidence type="ECO:0000256" key="4">
    <source>
        <dbReference type="ARBA" id="ARBA00023004"/>
    </source>
</evidence>
<comment type="cofactor">
    <cofactor evidence="1 5">
        <name>heme</name>
        <dbReference type="ChEBI" id="CHEBI:30413"/>
    </cofactor>
</comment>
<dbReference type="GO" id="GO:0005506">
    <property type="term" value="F:iron ion binding"/>
    <property type="evidence" value="ECO:0007669"/>
    <property type="project" value="InterPro"/>
</dbReference>
<gene>
    <name evidence="8" type="ORF">CFAM422_012747</name>
</gene>
<evidence type="ECO:0000313" key="8">
    <source>
        <dbReference type="EMBL" id="KAF3056746.1"/>
    </source>
</evidence>
<dbReference type="GO" id="GO:0016705">
    <property type="term" value="F:oxidoreductase activity, acting on paired donors, with incorporation or reduction of molecular oxygen"/>
    <property type="evidence" value="ECO:0007669"/>
    <property type="project" value="InterPro"/>
</dbReference>
<dbReference type="InterPro" id="IPR036396">
    <property type="entry name" value="Cyt_P450_sf"/>
</dbReference>
<name>A0A9P5C817_9HYPO</name>
<dbReference type="InterPro" id="IPR017972">
    <property type="entry name" value="Cyt_P450_CS"/>
</dbReference>
<evidence type="ECO:0000256" key="7">
    <source>
        <dbReference type="SAM" id="Phobius"/>
    </source>
</evidence>
<accession>A0A9P5C817</accession>
<feature type="transmembrane region" description="Helical" evidence="7">
    <location>
        <begin position="9"/>
        <end position="29"/>
    </location>
</feature>
<dbReference type="InterPro" id="IPR001128">
    <property type="entry name" value="Cyt_P450"/>
</dbReference>
<evidence type="ECO:0000256" key="6">
    <source>
        <dbReference type="RuleBase" id="RU000461"/>
    </source>
</evidence>
<keyword evidence="7" id="KW-1133">Transmembrane helix</keyword>
<sequence length="506" mass="57230">MTLELADGILGWCAVVLCLIWLVPTYIIYQRYFHPLAKFPGEFAASITDFKKASYFWSLSIDKKILSLHEKYGPVVRIAPNELSFWDPEALSAIFKSGGRAMVKSSFFDGFTTFDPNLFGNRNEEIHALRRRQMAHSFSTASLISMEEIFDRHVMQMREKLDRYAKSGEKLNLKKIIAFYAYDVLGELAFDTQFESQAKDDESNLPPINDHIFLGCLYGSLPSLLPYSMKLSGFLPIPWLQTLNRSRQSIRNTVARCVSTMFGETLENDEKKSNTLLSQLMKAKDPETGKKLTVTEISSEAFGFLVAGSHTTSGTLTLLFYHLLHDSEIYSQVVEEMRRELPLLEQGAYPYTGLEAKLPYTTACMRENFRHTPVFTMPLTRQVMSQGGTVIAGTEVPAGTNVSITNHALHHNPSIWGPDCDEYKPSRWLTDGYAKENLKYLMPFGAGHRMCIGRNIAMANMLKVVTVVLRNYELEAVDKDEPLKVVTVGIGEKEGPLWCRIKKMSC</sequence>
<dbReference type="GO" id="GO:0020037">
    <property type="term" value="F:heme binding"/>
    <property type="evidence" value="ECO:0007669"/>
    <property type="project" value="InterPro"/>
</dbReference>
<dbReference type="InterPro" id="IPR002401">
    <property type="entry name" value="Cyt_P450_E_grp-I"/>
</dbReference>
<comment type="similarity">
    <text evidence="6">Belongs to the cytochrome P450 family.</text>
</comment>
<dbReference type="PRINTS" id="PR00385">
    <property type="entry name" value="P450"/>
</dbReference>
<dbReference type="PANTHER" id="PTHR24305">
    <property type="entry name" value="CYTOCHROME P450"/>
    <property type="match status" value="1"/>
</dbReference>
<evidence type="ECO:0000256" key="5">
    <source>
        <dbReference type="PIRSR" id="PIRSR602401-1"/>
    </source>
</evidence>
<keyword evidence="7" id="KW-0472">Membrane</keyword>
<dbReference type="EMBL" id="QLNT01000032">
    <property type="protein sequence ID" value="KAF3056746.1"/>
    <property type="molecule type" value="Genomic_DNA"/>
</dbReference>
<evidence type="ECO:0000313" key="9">
    <source>
        <dbReference type="Proteomes" id="UP000801864"/>
    </source>
</evidence>
<keyword evidence="3 5" id="KW-0479">Metal-binding</keyword>
<dbReference type="Gene3D" id="1.10.630.10">
    <property type="entry name" value="Cytochrome P450"/>
    <property type="match status" value="1"/>
</dbReference>
<evidence type="ECO:0000256" key="2">
    <source>
        <dbReference type="ARBA" id="ARBA00022617"/>
    </source>
</evidence>
<dbReference type="PROSITE" id="PS00086">
    <property type="entry name" value="CYTOCHROME_P450"/>
    <property type="match status" value="1"/>
</dbReference>
<keyword evidence="7" id="KW-0812">Transmembrane</keyword>
<keyword evidence="6" id="KW-0560">Oxidoreductase</keyword>
<protein>
    <submittedName>
        <fullName evidence="8">Pisatin demethylase</fullName>
    </submittedName>
</protein>
<dbReference type="PRINTS" id="PR00463">
    <property type="entry name" value="EP450I"/>
</dbReference>
<evidence type="ECO:0000256" key="1">
    <source>
        <dbReference type="ARBA" id="ARBA00001971"/>
    </source>
</evidence>
<keyword evidence="2 5" id="KW-0349">Heme</keyword>
<comment type="caution">
    <text evidence="8">The sequence shown here is derived from an EMBL/GenBank/DDBJ whole genome shotgun (WGS) entry which is preliminary data.</text>
</comment>
<evidence type="ECO:0000256" key="3">
    <source>
        <dbReference type="ARBA" id="ARBA00022723"/>
    </source>
</evidence>
<dbReference type="GO" id="GO:0004497">
    <property type="term" value="F:monooxygenase activity"/>
    <property type="evidence" value="ECO:0007669"/>
    <property type="project" value="UniProtKB-KW"/>
</dbReference>
<keyword evidence="6" id="KW-0503">Monooxygenase</keyword>
<dbReference type="AlphaFoldDB" id="A0A9P5C817"/>
<feature type="binding site" description="axial binding residue" evidence="5">
    <location>
        <position position="451"/>
    </location>
    <ligand>
        <name>heme</name>
        <dbReference type="ChEBI" id="CHEBI:30413"/>
    </ligand>
    <ligandPart>
        <name>Fe</name>
        <dbReference type="ChEBI" id="CHEBI:18248"/>
    </ligandPart>
</feature>
<dbReference type="Pfam" id="PF00067">
    <property type="entry name" value="p450"/>
    <property type="match status" value="1"/>
</dbReference>
<reference evidence="8 9" key="1">
    <citation type="submission" date="2018-06" db="EMBL/GenBank/DDBJ databases">
        <title>Genome analysis of cellulolytic fungus Trichoderma lentiforme CFAM-422.</title>
        <authorList>
            <person name="Steindorff A.S."/>
            <person name="Formighieri E.F."/>
            <person name="Midorikawa G.E.O."/>
            <person name="Tamietti M.S."/>
            <person name="Ramos E.Z."/>
            <person name="Silva A.S."/>
            <person name="Bon E.P.S."/>
            <person name="Mendes T.D."/>
            <person name="Damaso M.C.T."/>
            <person name="Favaro L.C.L."/>
        </authorList>
    </citation>
    <scope>NUCLEOTIDE SEQUENCE [LARGE SCALE GENOMIC DNA]</scope>
    <source>
        <strain evidence="8 9">CFAM-422</strain>
    </source>
</reference>
<dbReference type="PANTHER" id="PTHR24305:SF103">
    <property type="entry name" value="P450, PUTATIVE (EUROFUNG)-RELATED"/>
    <property type="match status" value="1"/>
</dbReference>
<dbReference type="Proteomes" id="UP000801864">
    <property type="component" value="Unassembled WGS sequence"/>
</dbReference>
<organism evidence="8 9">
    <name type="scientific">Trichoderma lentiforme</name>
    <dbReference type="NCBI Taxonomy" id="1567552"/>
    <lineage>
        <taxon>Eukaryota</taxon>
        <taxon>Fungi</taxon>
        <taxon>Dikarya</taxon>
        <taxon>Ascomycota</taxon>
        <taxon>Pezizomycotina</taxon>
        <taxon>Sordariomycetes</taxon>
        <taxon>Hypocreomycetidae</taxon>
        <taxon>Hypocreales</taxon>
        <taxon>Hypocreaceae</taxon>
        <taxon>Trichoderma</taxon>
    </lineage>
</organism>
<keyword evidence="4 5" id="KW-0408">Iron</keyword>
<proteinExistence type="inferred from homology"/>